<keyword evidence="2" id="KW-1133">Transmembrane helix</keyword>
<keyword evidence="2" id="KW-0472">Membrane</keyword>
<dbReference type="PANTHER" id="PTHR37013">
    <property type="entry name" value="INTEGRAL MEMBRANE PROTEIN (AFU_ORTHOLOGUE AFUA_1G05950)-RELATED"/>
    <property type="match status" value="1"/>
</dbReference>
<dbReference type="Pfam" id="PF24802">
    <property type="entry name" value="DUF7703"/>
    <property type="match status" value="2"/>
</dbReference>
<dbReference type="EnsemblFungi" id="FOXG_13773T0">
    <property type="protein sequence ID" value="FOXG_13773P0"/>
    <property type="gene ID" value="FOXG_13773"/>
</dbReference>
<organism evidence="4 5">
    <name type="scientific">Fusarium oxysporum (strain Fo5176)</name>
    <name type="common">Fusarium vascular wilt</name>
    <dbReference type="NCBI Taxonomy" id="660025"/>
    <lineage>
        <taxon>Eukaryota</taxon>
        <taxon>Fungi</taxon>
        <taxon>Dikarya</taxon>
        <taxon>Ascomycota</taxon>
        <taxon>Pezizomycotina</taxon>
        <taxon>Sordariomycetes</taxon>
        <taxon>Hypocreomycetidae</taxon>
        <taxon>Hypocreales</taxon>
        <taxon>Nectriaceae</taxon>
        <taxon>Fusarium</taxon>
        <taxon>Fusarium oxysporum species complex</taxon>
    </lineage>
</organism>
<feature type="compositionally biased region" description="Low complexity" evidence="1">
    <location>
        <begin position="65"/>
        <end position="96"/>
    </location>
</feature>
<proteinExistence type="predicted"/>
<name>A0A0D2YBU4_FUSOF</name>
<evidence type="ECO:0000313" key="4">
    <source>
        <dbReference type="EnsemblFungi" id="FOXG_13773P0"/>
    </source>
</evidence>
<evidence type="ECO:0000256" key="1">
    <source>
        <dbReference type="SAM" id="MobiDB-lite"/>
    </source>
</evidence>
<dbReference type="InterPro" id="IPR056120">
    <property type="entry name" value="DUF7703"/>
</dbReference>
<dbReference type="PANTHER" id="PTHR37013:SF4">
    <property type="entry name" value="INTEGRAL MEMBRANE PROTEIN"/>
    <property type="match status" value="1"/>
</dbReference>
<accession>A0A0D2YBU4</accession>
<reference evidence="5" key="1">
    <citation type="journal article" date="2012" name="Mol. Plant Microbe Interact.">
        <title>A highly conserved effector in Fusarium oxysporum is required for full virulence on Arabidopsis.</title>
        <authorList>
            <person name="Thatcher L.F."/>
            <person name="Gardiner D.M."/>
            <person name="Kazan K."/>
            <person name="Manners J."/>
        </authorList>
    </citation>
    <scope>NUCLEOTIDE SEQUENCE [LARGE SCALE GENOMIC DNA]</scope>
    <source>
        <strain evidence="5">Fo5176</strain>
    </source>
</reference>
<reference evidence="4" key="2">
    <citation type="submission" date="2025-08" db="UniProtKB">
        <authorList>
            <consortium name="EnsemblFungi"/>
        </authorList>
    </citation>
    <scope>IDENTIFICATION</scope>
    <source>
        <strain evidence="4">4287 / CBS 123668 / FGSC 9935 / NRRL 34936</strain>
    </source>
</reference>
<dbReference type="Proteomes" id="UP000002489">
    <property type="component" value="Unassembled WGS sequence"/>
</dbReference>
<feature type="domain" description="DUF7703" evidence="3">
    <location>
        <begin position="11"/>
        <end position="62"/>
    </location>
</feature>
<evidence type="ECO:0000313" key="5">
    <source>
        <dbReference type="Proteomes" id="UP000002489"/>
    </source>
</evidence>
<keyword evidence="2" id="KW-0812">Transmembrane</keyword>
<evidence type="ECO:0000259" key="3">
    <source>
        <dbReference type="Pfam" id="PF24802"/>
    </source>
</evidence>
<feature type="domain" description="DUF7703" evidence="3">
    <location>
        <begin position="119"/>
        <end position="183"/>
    </location>
</feature>
<feature type="region of interest" description="Disordered" evidence="1">
    <location>
        <begin position="61"/>
        <end position="109"/>
    </location>
</feature>
<feature type="transmembrane region" description="Helical" evidence="2">
    <location>
        <begin position="14"/>
        <end position="36"/>
    </location>
</feature>
<protein>
    <recommendedName>
        <fullName evidence="3">DUF7703 domain-containing protein</fullName>
    </recommendedName>
</protein>
<feature type="transmembrane region" description="Helical" evidence="2">
    <location>
        <begin position="119"/>
        <end position="139"/>
    </location>
</feature>
<evidence type="ECO:0000256" key="2">
    <source>
        <dbReference type="SAM" id="Phobius"/>
    </source>
</evidence>
<dbReference type="AlphaFoldDB" id="A0A0D2YBU4"/>
<sequence>MAAESGETGQTGPIVASLLVNMVIAGLFAIACYNCLEIIISLLNRFKRHDGLYFWSMVSSSSEATPNTRPTSSEPSTSTSAFNWPASASKKQSSQAYTSGNVAGPQTDLRRGQEMERKIMRYLIIVNILVILLDISLILTQYMSHFNIQTTYKPVVYSIKLKMEFVVLNKLLLLVQHSDCNCMHVVGEPETPPPDPSHIECQSIERNSSTRTGSDVPIQMNVAPIQMNHVQQYDTNASSQSGGRHQKANPLHFLDYSLQTATEARPSPLL</sequence>